<evidence type="ECO:0000256" key="9">
    <source>
        <dbReference type="ARBA" id="ARBA00023125"/>
    </source>
</evidence>
<dbReference type="Proteomes" id="UP001591681">
    <property type="component" value="Unassembled WGS sequence"/>
</dbReference>
<evidence type="ECO:0000256" key="14">
    <source>
        <dbReference type="ARBA" id="ARBA00067754"/>
    </source>
</evidence>
<evidence type="ECO:0000256" key="2">
    <source>
        <dbReference type="ARBA" id="ARBA00005562"/>
    </source>
</evidence>
<keyword evidence="10" id="KW-0804">Transcription</keyword>
<dbReference type="GO" id="GO:0005634">
    <property type="term" value="C:nucleus"/>
    <property type="evidence" value="ECO:0007669"/>
    <property type="project" value="UniProtKB-SubCell"/>
</dbReference>
<keyword evidence="4" id="KW-1017">Isopeptide bond</keyword>
<comment type="similarity">
    <text evidence="2 15">Belongs to the ETS family.</text>
</comment>
<keyword evidence="3" id="KW-0678">Repressor</keyword>
<dbReference type="Gene3D" id="1.10.150.50">
    <property type="entry name" value="Transcription Factor, Ets-1"/>
    <property type="match status" value="1"/>
</dbReference>
<gene>
    <name evidence="19" type="ORF">ACEWY4_001103</name>
</gene>
<dbReference type="FunFam" id="1.10.150.50:FF:000030">
    <property type="entry name" value="transcription factor ETV6"/>
    <property type="match status" value="1"/>
</dbReference>
<keyword evidence="11 15" id="KW-0539">Nucleus</keyword>
<dbReference type="Gene3D" id="1.10.10.10">
    <property type="entry name" value="Winged helix-like DNA-binding domain superfamily/Winged helix DNA-binding domain"/>
    <property type="match status" value="1"/>
</dbReference>
<dbReference type="EMBL" id="JBHFQA010000001">
    <property type="protein sequence ID" value="KAL2104235.1"/>
    <property type="molecule type" value="Genomic_DNA"/>
</dbReference>
<evidence type="ECO:0000313" key="20">
    <source>
        <dbReference type="Proteomes" id="UP001591681"/>
    </source>
</evidence>
<dbReference type="InterPro" id="IPR013761">
    <property type="entry name" value="SAM/pointed_sf"/>
</dbReference>
<keyword evidence="7" id="KW-0007">Acetylation</keyword>
<feature type="region of interest" description="Disordered" evidence="16">
    <location>
        <begin position="346"/>
        <end position="391"/>
    </location>
</feature>
<evidence type="ECO:0000256" key="10">
    <source>
        <dbReference type="ARBA" id="ARBA00023163"/>
    </source>
</evidence>
<keyword evidence="20" id="KW-1185">Reference proteome</keyword>
<dbReference type="InterPro" id="IPR036388">
    <property type="entry name" value="WH-like_DNA-bd_sf"/>
</dbReference>
<dbReference type="SMART" id="SM00413">
    <property type="entry name" value="ETS"/>
    <property type="match status" value="1"/>
</dbReference>
<dbReference type="InterPro" id="IPR003118">
    <property type="entry name" value="Pointed_dom"/>
</dbReference>
<evidence type="ECO:0000256" key="4">
    <source>
        <dbReference type="ARBA" id="ARBA00022499"/>
    </source>
</evidence>
<evidence type="ECO:0000313" key="19">
    <source>
        <dbReference type="EMBL" id="KAL2104235.1"/>
    </source>
</evidence>
<dbReference type="PROSITE" id="PS50061">
    <property type="entry name" value="ETS_DOMAIN_3"/>
    <property type="match status" value="1"/>
</dbReference>
<name>A0ABD1KYJ6_9TELE</name>
<keyword evidence="9 15" id="KW-0238">DNA-binding</keyword>
<evidence type="ECO:0000256" key="5">
    <source>
        <dbReference type="ARBA" id="ARBA00022553"/>
    </source>
</evidence>
<evidence type="ECO:0000256" key="13">
    <source>
        <dbReference type="ARBA" id="ARBA00063414"/>
    </source>
</evidence>
<dbReference type="PANTHER" id="PTHR11849">
    <property type="entry name" value="ETS"/>
    <property type="match status" value="1"/>
</dbReference>
<protein>
    <recommendedName>
        <fullName evidence="14">Transcription factor ETV6</fullName>
    </recommendedName>
</protein>
<dbReference type="InterPro" id="IPR046328">
    <property type="entry name" value="ETS_fam"/>
</dbReference>
<dbReference type="PROSITE" id="PS00346">
    <property type="entry name" value="ETS_DOMAIN_2"/>
    <property type="match status" value="1"/>
</dbReference>
<proteinExistence type="inferred from homology"/>
<dbReference type="Pfam" id="PF00178">
    <property type="entry name" value="Ets"/>
    <property type="match status" value="1"/>
</dbReference>
<evidence type="ECO:0000256" key="15">
    <source>
        <dbReference type="RuleBase" id="RU004019"/>
    </source>
</evidence>
<evidence type="ECO:0000256" key="8">
    <source>
        <dbReference type="ARBA" id="ARBA00023015"/>
    </source>
</evidence>
<organism evidence="19 20">
    <name type="scientific">Coilia grayii</name>
    <name type="common">Gray's grenadier anchovy</name>
    <dbReference type="NCBI Taxonomy" id="363190"/>
    <lineage>
        <taxon>Eukaryota</taxon>
        <taxon>Metazoa</taxon>
        <taxon>Chordata</taxon>
        <taxon>Craniata</taxon>
        <taxon>Vertebrata</taxon>
        <taxon>Euteleostomi</taxon>
        <taxon>Actinopterygii</taxon>
        <taxon>Neopterygii</taxon>
        <taxon>Teleostei</taxon>
        <taxon>Clupei</taxon>
        <taxon>Clupeiformes</taxon>
        <taxon>Clupeoidei</taxon>
        <taxon>Engraulidae</taxon>
        <taxon>Coilinae</taxon>
        <taxon>Coilia</taxon>
    </lineage>
</organism>
<dbReference type="GO" id="GO:0030154">
    <property type="term" value="P:cell differentiation"/>
    <property type="evidence" value="ECO:0007669"/>
    <property type="project" value="UniProtKB-ARBA"/>
</dbReference>
<dbReference type="InterPro" id="IPR000418">
    <property type="entry name" value="Ets_dom"/>
</dbReference>
<dbReference type="SUPFAM" id="SSF47769">
    <property type="entry name" value="SAM/Pointed domain"/>
    <property type="match status" value="1"/>
</dbReference>
<evidence type="ECO:0000259" key="17">
    <source>
        <dbReference type="PROSITE" id="PS50061"/>
    </source>
</evidence>
<feature type="domain" description="PNT" evidence="18">
    <location>
        <begin position="28"/>
        <end position="112"/>
    </location>
</feature>
<reference evidence="19 20" key="1">
    <citation type="submission" date="2024-09" db="EMBL/GenBank/DDBJ databases">
        <title>A chromosome-level genome assembly of Gray's grenadier anchovy, Coilia grayii.</title>
        <authorList>
            <person name="Fu Z."/>
        </authorList>
    </citation>
    <scope>NUCLEOTIDE SEQUENCE [LARGE SCALE GENOMIC DNA]</scope>
    <source>
        <strain evidence="19">G4</strain>
        <tissue evidence="19">Muscle</tissue>
    </source>
</reference>
<keyword evidence="5" id="KW-0597">Phosphoprotein</keyword>
<keyword evidence="8" id="KW-0805">Transcription regulation</keyword>
<comment type="caution">
    <text evidence="19">The sequence shown here is derived from an EMBL/GenBank/DDBJ whole genome shotgun (WGS) entry which is preliminary data.</text>
</comment>
<evidence type="ECO:0000259" key="18">
    <source>
        <dbReference type="PROSITE" id="PS51433"/>
    </source>
</evidence>
<dbReference type="FunFam" id="1.10.10.10:FF:000176">
    <property type="entry name" value="transcription factor ETV6 isoform X2"/>
    <property type="match status" value="1"/>
</dbReference>
<dbReference type="SMART" id="SM00251">
    <property type="entry name" value="SAM_PNT"/>
    <property type="match status" value="1"/>
</dbReference>
<keyword evidence="6" id="KW-0832">Ubl conjugation</keyword>
<comment type="subcellular location">
    <subcellularLocation>
        <location evidence="1 15">Nucleus</location>
    </subcellularLocation>
</comment>
<evidence type="ECO:0000256" key="3">
    <source>
        <dbReference type="ARBA" id="ARBA00022491"/>
    </source>
</evidence>
<evidence type="ECO:0000256" key="7">
    <source>
        <dbReference type="ARBA" id="ARBA00022990"/>
    </source>
</evidence>
<dbReference type="PRINTS" id="PR00454">
    <property type="entry name" value="ETSDOMAIN"/>
</dbReference>
<dbReference type="CDD" id="cd08535">
    <property type="entry name" value="SAM_PNT-Tel_Yan"/>
    <property type="match status" value="1"/>
</dbReference>
<evidence type="ECO:0000256" key="12">
    <source>
        <dbReference type="ARBA" id="ARBA00055208"/>
    </source>
</evidence>
<dbReference type="GO" id="GO:0000981">
    <property type="term" value="F:DNA-binding transcription factor activity, RNA polymerase II-specific"/>
    <property type="evidence" value="ECO:0007669"/>
    <property type="project" value="UniProtKB-ARBA"/>
</dbReference>
<dbReference type="InterPro" id="IPR036390">
    <property type="entry name" value="WH_DNA-bd_sf"/>
</dbReference>
<sequence length="391" mass="43948">MSDGSLPPPLLQEEFRGNGAQMTNPNVCPGSDEELCPLPGRLRINPSLWDKNDVSHWLRWAQKEYSLRKTDQDKFEMNGKALCLLTKEDFRLRSPSSGDVLYELLQYVKQQRRGAISGPGSENSSAVSHSLRTNVSTSHYTAPPISNRSVPICPVNPHTRTEGASLSNLYQNFGEASSLPYSNPAHQVQSDFHTGLQFVTSEAKVPHTVVSGQETQETNLVGIEEPLNLSSRTEKPAVASQPTEANGKIADCRFLWDYVYQLLSDSRYESFIKWDDPHAMVFRIVDPNGLARLWGNQKNRVNMTYEKMSRALRHYYKLNIIKKEAGQKLLFRFLKTPQEIMQSRVFKAESPEQQSSPDYVGEHLEISQDSVSDPPTPVQTDVLCASTSSNT</sequence>
<comment type="subunit">
    <text evidence="13">Can form homodimers or heterodimers with TEL2 or FLI1. Interacts with L3MBTL1 and HDAC9.</text>
</comment>
<dbReference type="PANTHER" id="PTHR11849:SF77">
    <property type="entry name" value="TRANSCRIPTION FACTOR ETV7"/>
    <property type="match status" value="1"/>
</dbReference>
<evidence type="ECO:0000256" key="1">
    <source>
        <dbReference type="ARBA" id="ARBA00004123"/>
    </source>
</evidence>
<evidence type="ECO:0000256" key="16">
    <source>
        <dbReference type="SAM" id="MobiDB-lite"/>
    </source>
</evidence>
<dbReference type="SUPFAM" id="SSF46785">
    <property type="entry name" value="Winged helix' DNA-binding domain"/>
    <property type="match status" value="1"/>
</dbReference>
<dbReference type="GO" id="GO:0000977">
    <property type="term" value="F:RNA polymerase II transcription regulatory region sequence-specific DNA binding"/>
    <property type="evidence" value="ECO:0007669"/>
    <property type="project" value="UniProtKB-ARBA"/>
</dbReference>
<dbReference type="AlphaFoldDB" id="A0ABD1KYJ6"/>
<comment type="function">
    <text evidence="12">Transcriptional repressor; binds to the DNA sequence 5'-CCGGAAGT-3'. Plays a role in hematopoiesis and malignant transformation.</text>
</comment>
<feature type="domain" description="ETS" evidence="17">
    <location>
        <begin position="253"/>
        <end position="334"/>
    </location>
</feature>
<dbReference type="PROSITE" id="PS51433">
    <property type="entry name" value="PNT"/>
    <property type="match status" value="1"/>
</dbReference>
<evidence type="ECO:0000256" key="11">
    <source>
        <dbReference type="ARBA" id="ARBA00023242"/>
    </source>
</evidence>
<evidence type="ECO:0000256" key="6">
    <source>
        <dbReference type="ARBA" id="ARBA00022843"/>
    </source>
</evidence>
<accession>A0ABD1KYJ6</accession>
<dbReference type="Pfam" id="PF02198">
    <property type="entry name" value="SAM_PNT"/>
    <property type="match status" value="1"/>
</dbReference>